<dbReference type="STRING" id="999627.SAMN05216236_102215"/>
<dbReference type="RefSeq" id="WP_027260644.1">
    <property type="nucleotide sequence ID" value="NZ_FPAW01000002.1"/>
</dbReference>
<dbReference type="PANTHER" id="PTHR36305">
    <property type="entry name" value="PHOSPHATIDYLGLYCEROPHOSPHATASE A"/>
    <property type="match status" value="1"/>
</dbReference>
<dbReference type="GO" id="GO:0005886">
    <property type="term" value="C:plasma membrane"/>
    <property type="evidence" value="ECO:0007669"/>
    <property type="project" value="UniProtKB-SubCell"/>
</dbReference>
<dbReference type="SUPFAM" id="SSF101307">
    <property type="entry name" value="YutG-like"/>
    <property type="match status" value="1"/>
</dbReference>
<dbReference type="GO" id="GO:0008962">
    <property type="term" value="F:phosphatidylglycerophosphatase activity"/>
    <property type="evidence" value="ECO:0007669"/>
    <property type="project" value="UniProtKB-EC"/>
</dbReference>
<proteinExistence type="predicted"/>
<keyword evidence="1" id="KW-0595">Phospholipid degradation</keyword>
<comment type="cofactor">
    <cofactor evidence="1">
        <name>Mg(2+)</name>
        <dbReference type="ChEBI" id="CHEBI:18420"/>
    </cofactor>
</comment>
<dbReference type="EC" id="3.1.3.27" evidence="1"/>
<keyword evidence="1" id="KW-1003">Cell membrane</keyword>
<keyword evidence="1" id="KW-0442">Lipid degradation</keyword>
<evidence type="ECO:0000256" key="1">
    <source>
        <dbReference type="PIRNR" id="PIRNR006162"/>
    </source>
</evidence>
<dbReference type="InterPro" id="IPR026037">
    <property type="entry name" value="PgpA"/>
</dbReference>
<reference evidence="4 5" key="1">
    <citation type="submission" date="2016-10" db="EMBL/GenBank/DDBJ databases">
        <authorList>
            <person name="de Groot N.N."/>
        </authorList>
    </citation>
    <scope>NUCLEOTIDE SEQUENCE [LARGE SCALE GENOMIC DNA]</scope>
    <source>
        <strain evidence="4 5">CGMCC 1.10959</strain>
    </source>
</reference>
<dbReference type="EMBL" id="FPAW01000002">
    <property type="protein sequence ID" value="SFT49915.1"/>
    <property type="molecule type" value="Genomic_DNA"/>
</dbReference>
<keyword evidence="1" id="KW-0479">Metal-binding</keyword>
<organism evidence="4 5">
    <name type="scientific">Sedimentitalea nanhaiensis</name>
    <dbReference type="NCBI Taxonomy" id="999627"/>
    <lineage>
        <taxon>Bacteria</taxon>
        <taxon>Pseudomonadati</taxon>
        <taxon>Pseudomonadota</taxon>
        <taxon>Alphaproteobacteria</taxon>
        <taxon>Rhodobacterales</taxon>
        <taxon>Paracoccaceae</taxon>
        <taxon>Sedimentitalea</taxon>
    </lineage>
</organism>
<dbReference type="InterPro" id="IPR007686">
    <property type="entry name" value="YutG/PgpA"/>
</dbReference>
<dbReference type="eggNOG" id="COG1267">
    <property type="taxonomic scope" value="Bacteria"/>
</dbReference>
<dbReference type="PANTHER" id="PTHR36305:SF1">
    <property type="entry name" value="PHOSPHATIDYLGLYCEROPHOSPHATASE A"/>
    <property type="match status" value="1"/>
</dbReference>
<feature type="transmembrane region" description="Helical" evidence="2">
    <location>
        <begin position="101"/>
        <end position="118"/>
    </location>
</feature>
<comment type="catalytic activity">
    <reaction evidence="1">
        <text>a 1,2-diacyl-sn-glycero-3-phospho-(1'-sn-glycero-3'-phosphate) + H2O = a 1,2-diacyl-sn-glycero-3-phospho-(1'-sn-glycerol) + phosphate</text>
        <dbReference type="Rhea" id="RHEA:33751"/>
        <dbReference type="ChEBI" id="CHEBI:15377"/>
        <dbReference type="ChEBI" id="CHEBI:43474"/>
        <dbReference type="ChEBI" id="CHEBI:60110"/>
        <dbReference type="ChEBI" id="CHEBI:64716"/>
        <dbReference type="EC" id="3.1.3.27"/>
    </reaction>
</comment>
<feature type="transmembrane region" description="Helical" evidence="2">
    <location>
        <begin position="139"/>
        <end position="160"/>
    </location>
</feature>
<gene>
    <name evidence="4" type="ORF">SAMN05216236_102215</name>
</gene>
<dbReference type="Pfam" id="PF04608">
    <property type="entry name" value="PgpA"/>
    <property type="match status" value="1"/>
</dbReference>
<comment type="pathway">
    <text evidence="1">Phospholipid metabolism; phosphatidylglycerol biosynthesis; phosphatidylglycerol from CDP-diacylglycerol: step 2/2.</text>
</comment>
<keyword evidence="5" id="KW-1185">Reference proteome</keyword>
<protein>
    <recommendedName>
        <fullName evidence="1">Phosphatidylglycerophosphatase A</fullName>
        <ecNumber evidence="1">3.1.3.27</ecNumber>
    </recommendedName>
    <alternativeName>
        <fullName evidence="1">Phosphatidylglycerolphosphate phosphatase A</fullName>
    </alternativeName>
</protein>
<keyword evidence="2" id="KW-1133">Transmembrane helix</keyword>
<evidence type="ECO:0000256" key="2">
    <source>
        <dbReference type="SAM" id="Phobius"/>
    </source>
</evidence>
<keyword evidence="1 2" id="KW-0472">Membrane</keyword>
<keyword evidence="1" id="KW-1208">Phospholipid metabolism</keyword>
<keyword evidence="1" id="KW-0997">Cell inner membrane</keyword>
<dbReference type="GO" id="GO:0009395">
    <property type="term" value="P:phospholipid catabolic process"/>
    <property type="evidence" value="ECO:0007669"/>
    <property type="project" value="UniProtKB-KW"/>
</dbReference>
<dbReference type="InterPro" id="IPR036681">
    <property type="entry name" value="PgpA-like_sf"/>
</dbReference>
<name>A0A1I6YHB8_9RHOB</name>
<feature type="domain" description="YutG/PgpA" evidence="3">
    <location>
        <begin position="7"/>
        <end position="156"/>
    </location>
</feature>
<evidence type="ECO:0000313" key="5">
    <source>
        <dbReference type="Proteomes" id="UP000182466"/>
    </source>
</evidence>
<dbReference type="CDD" id="cd06971">
    <property type="entry name" value="PgpA"/>
    <property type="match status" value="1"/>
</dbReference>
<keyword evidence="1" id="KW-0378">Hydrolase</keyword>
<keyword evidence="1 2" id="KW-0812">Transmembrane</keyword>
<dbReference type="AlphaFoldDB" id="A0A1I6YHB8"/>
<dbReference type="PIRSF" id="PIRSF006162">
    <property type="entry name" value="PgpA"/>
    <property type="match status" value="1"/>
</dbReference>
<sequence length="166" mass="17798">MKRLAQLIATVGGVGYLRPAPGTWGSLAALPLGWVIHVIGGFPLMLIAVVATFLKGLWATRVMTKGAQDHDPSEIVIDEVAGQLIALLPLSYAAWNMDLDIARLWPGWIAAFVLFRLFDITKPWLVGWADRRDDAMGVMLDDVIAGVFAAIGVIVLAGLAHGVMGL</sequence>
<dbReference type="UniPathway" id="UPA00084">
    <property type="reaction ID" value="UER00504"/>
</dbReference>
<dbReference type="Proteomes" id="UP000182466">
    <property type="component" value="Unassembled WGS sequence"/>
</dbReference>
<accession>A0A1I6YHB8</accession>
<dbReference type="OrthoDB" id="9804091at2"/>
<feature type="transmembrane region" description="Helical" evidence="2">
    <location>
        <begin position="35"/>
        <end position="54"/>
    </location>
</feature>
<dbReference type="GO" id="GO:0046872">
    <property type="term" value="F:metal ion binding"/>
    <property type="evidence" value="ECO:0007669"/>
    <property type="project" value="UniProtKB-KW"/>
</dbReference>
<keyword evidence="1" id="KW-0443">Lipid metabolism</keyword>
<comment type="subcellular location">
    <subcellularLocation>
        <location evidence="1">Cell inner membrane</location>
        <topology evidence="1">Multi-pass membrane protein</topology>
    </subcellularLocation>
</comment>
<evidence type="ECO:0000259" key="3">
    <source>
        <dbReference type="Pfam" id="PF04608"/>
    </source>
</evidence>
<comment type="function">
    <text evidence="1">Lipid phosphatase which dephosphorylates phosphatidylglycerophosphate (PGP) to phosphatidylglycerol (PG).</text>
</comment>
<evidence type="ECO:0000313" key="4">
    <source>
        <dbReference type="EMBL" id="SFT49915.1"/>
    </source>
</evidence>
<dbReference type="GO" id="GO:0006655">
    <property type="term" value="P:phosphatidylglycerol biosynthetic process"/>
    <property type="evidence" value="ECO:0007669"/>
    <property type="project" value="UniProtKB-UniPathway"/>
</dbReference>
<keyword evidence="1" id="KW-0460">Magnesium</keyword>